<reference evidence="3" key="2">
    <citation type="journal article" date="2015" name="ISME J.">
        <title>A new class of marine Euryarchaeota group II from the Mediterranean deep chlorophyll maximum.</title>
        <authorList>
            <person name="Martin-Cuadrado A.B."/>
            <person name="Garcia-Heredia I."/>
            <person name="Molto A.G."/>
            <person name="Lopez-Ubeda R."/>
            <person name="Kimes N."/>
            <person name="Lopez-Garcia P."/>
            <person name="Moreira D."/>
            <person name="Rodriguez-Valera F."/>
        </authorList>
    </citation>
    <scope>NUCLEOTIDE SEQUENCE</scope>
</reference>
<dbReference type="PROSITE" id="PS00893">
    <property type="entry name" value="NUDIX_BOX"/>
    <property type="match status" value="1"/>
</dbReference>
<dbReference type="InterPro" id="IPR020476">
    <property type="entry name" value="Nudix_hydrolase"/>
</dbReference>
<feature type="domain" description="Nudix hydrolase" evidence="2">
    <location>
        <begin position="16"/>
        <end position="149"/>
    </location>
</feature>
<dbReference type="EMBL" id="KP211817">
    <property type="protein sequence ID" value="ANV79241.1"/>
    <property type="molecule type" value="Genomic_DNA"/>
</dbReference>
<dbReference type="PRINTS" id="PR00502">
    <property type="entry name" value="NUDIXFAMILY"/>
</dbReference>
<dbReference type="GO" id="GO:0016787">
    <property type="term" value="F:hydrolase activity"/>
    <property type="evidence" value="ECO:0007669"/>
    <property type="project" value="UniProtKB-KW"/>
</dbReference>
<dbReference type="Gene3D" id="3.90.79.10">
    <property type="entry name" value="Nucleoside Triphosphate Pyrophosphohydrolase"/>
    <property type="match status" value="1"/>
</dbReference>
<evidence type="ECO:0000259" key="2">
    <source>
        <dbReference type="PROSITE" id="PS51462"/>
    </source>
</evidence>
<proteinExistence type="predicted"/>
<protein>
    <submittedName>
        <fullName evidence="3">Hydrolase, NUDIX family protein (MUTT, NUDT1, MTH1)</fullName>
    </submittedName>
</protein>
<keyword evidence="1 3" id="KW-0378">Hydrolase</keyword>
<dbReference type="InterPro" id="IPR000086">
    <property type="entry name" value="NUDIX_hydrolase_dom"/>
</dbReference>
<accession>A0A1B1TAC3</accession>
<dbReference type="AlphaFoldDB" id="A0A1B1TAC3"/>
<reference evidence="3" key="1">
    <citation type="submission" date="2014-11" db="EMBL/GenBank/DDBJ databases">
        <authorList>
            <person name="Zhu J."/>
            <person name="Qi W."/>
            <person name="Song R."/>
        </authorList>
    </citation>
    <scope>NUCLEOTIDE SEQUENCE</scope>
</reference>
<organism evidence="3">
    <name type="scientific">uncultured Poseidoniia archaeon</name>
    <dbReference type="NCBI Taxonomy" id="1697135"/>
    <lineage>
        <taxon>Archaea</taxon>
        <taxon>Methanobacteriati</taxon>
        <taxon>Thermoplasmatota</taxon>
        <taxon>Candidatus Poseidoniia</taxon>
        <taxon>environmental samples</taxon>
    </lineage>
</organism>
<name>A0A1B1TAC3_9ARCH</name>
<dbReference type="Pfam" id="PF00293">
    <property type="entry name" value="NUDIX"/>
    <property type="match status" value="1"/>
</dbReference>
<evidence type="ECO:0000313" key="3">
    <source>
        <dbReference type="EMBL" id="ANV79241.1"/>
    </source>
</evidence>
<dbReference type="PROSITE" id="PS51462">
    <property type="entry name" value="NUDIX"/>
    <property type="match status" value="1"/>
</dbReference>
<dbReference type="InterPro" id="IPR015797">
    <property type="entry name" value="NUDIX_hydrolase-like_dom_sf"/>
</dbReference>
<dbReference type="PANTHER" id="PTHR43736">
    <property type="entry name" value="ADP-RIBOSE PYROPHOSPHATASE"/>
    <property type="match status" value="1"/>
</dbReference>
<dbReference type="SUPFAM" id="SSF55811">
    <property type="entry name" value="Nudix"/>
    <property type="match status" value="1"/>
</dbReference>
<dbReference type="CDD" id="cd18873">
    <property type="entry name" value="NUDIX_NadM_like"/>
    <property type="match status" value="1"/>
</dbReference>
<evidence type="ECO:0000256" key="1">
    <source>
        <dbReference type="ARBA" id="ARBA00022801"/>
    </source>
</evidence>
<sequence length="154" mass="16818">MANNLCEVCGRDDYKNPAVTVDAVVLRQGPDGGEVLLIRRGPLPLEWQGKWAFPGGFVDYGESPEVAVIRELNEETGAIGENPVSLAILGEPGRDPRKHCIGLFYIVDVDPEYEPVAGDDAIDAAWIDIESISSENIAGDHIEIIEMIKDMINE</sequence>
<dbReference type="PANTHER" id="PTHR43736:SF5">
    <property type="entry name" value="NUDIX HYDROLASE DOMAIN-CONTAINING PROTEIN"/>
    <property type="match status" value="1"/>
</dbReference>
<dbReference type="InterPro" id="IPR020084">
    <property type="entry name" value="NUDIX_hydrolase_CS"/>
</dbReference>